<evidence type="ECO:0000313" key="4">
    <source>
        <dbReference type="Proteomes" id="UP000050378"/>
    </source>
</evidence>
<dbReference type="PATRIC" id="fig|570156.3.peg.1062"/>
<dbReference type="Pfam" id="PF12973">
    <property type="entry name" value="Cupin_7"/>
    <property type="match status" value="1"/>
</dbReference>
<reference evidence="2 4" key="1">
    <citation type="submission" date="2015-09" db="EMBL/GenBank/DDBJ databases">
        <title>Draft Genome Sequence of Pseudoalteromonas lipolytica UCD-48B.</title>
        <authorList>
            <person name="Krusor M."/>
            <person name="Coil D.A."/>
            <person name="Lang J.M."/>
            <person name="Eisen J.A."/>
            <person name="Alexiev A."/>
        </authorList>
    </citation>
    <scope>NUCLEOTIDE SEQUENCE [LARGE SCALE GENOMIC DNA]</scope>
    <source>
        <strain evidence="2 4">UCD-48B</strain>
    </source>
</reference>
<evidence type="ECO:0000313" key="2">
    <source>
        <dbReference type="EMBL" id="KPM82436.1"/>
    </source>
</evidence>
<dbReference type="Gene3D" id="2.60.120.10">
    <property type="entry name" value="Jelly Rolls"/>
    <property type="match status" value="1"/>
</dbReference>
<proteinExistence type="predicted"/>
<dbReference type="AlphaFoldDB" id="A0A0P7EGL0"/>
<accession>A0A0P7EGL0</accession>
<dbReference type="InterPro" id="IPR011051">
    <property type="entry name" value="RmlC_Cupin_sf"/>
</dbReference>
<dbReference type="InterPro" id="IPR025979">
    <property type="entry name" value="ChrR-like_cupin_dom"/>
</dbReference>
<feature type="domain" description="ChrR-like cupin" evidence="1">
    <location>
        <begin position="15"/>
        <end position="104"/>
    </location>
</feature>
<name>A0A0P7EGL0_9GAMM</name>
<comment type="caution">
    <text evidence="2">The sequence shown here is derived from an EMBL/GenBank/DDBJ whole genome shotgun (WGS) entry which is preliminary data.</text>
</comment>
<gene>
    <name evidence="2" type="ORF">AOG27_15715</name>
    <name evidence="3" type="ORF">PQI24_14620</name>
</gene>
<dbReference type="RefSeq" id="WP_054553959.1">
    <property type="nucleotide sequence ID" value="NZ_JAQPZS010000014.1"/>
</dbReference>
<keyword evidence="2" id="KW-0223">Dioxygenase</keyword>
<evidence type="ECO:0000313" key="5">
    <source>
        <dbReference type="Proteomes" id="UP001377972"/>
    </source>
</evidence>
<reference evidence="3 5" key="2">
    <citation type="submission" date="2023-01" db="EMBL/GenBank/DDBJ databases">
        <title>Trichodesmium-associated heterotrophic epibiont bacteria.</title>
        <authorList>
            <person name="Cleveland C.S."/>
            <person name="Webb E.A."/>
        </authorList>
    </citation>
    <scope>NUCLEOTIDE SEQUENCE [LARGE SCALE GENOMIC DNA]</scope>
    <source>
        <strain evidence="3 5">USCH2</strain>
    </source>
</reference>
<dbReference type="STRING" id="570156.AOG27_15715"/>
<dbReference type="EMBL" id="JAQPZS010000014">
    <property type="protein sequence ID" value="MEJ6497275.1"/>
    <property type="molecule type" value="Genomic_DNA"/>
</dbReference>
<sequence length="167" mass="18795">MALPDIINHQDFLLTIHTNDEKLIKNALPGVHIYPLMLDSENGVWVLRVLFEPGTVLPKHFHTGVVHLYTMAGSWHYTEYPDDLQVAGSYLFEPGGSIHQFQVPADNTEVTDTFMIVMGANINFDPDGNYMNIMDAGWIEQVMLAAAKEQGIEPNYIKPKSLYGFSK</sequence>
<evidence type="ECO:0000259" key="1">
    <source>
        <dbReference type="Pfam" id="PF12973"/>
    </source>
</evidence>
<dbReference type="CDD" id="cd20302">
    <property type="entry name" value="cupin_DAD"/>
    <property type="match status" value="1"/>
</dbReference>
<keyword evidence="2" id="KW-0560">Oxidoreductase</keyword>
<organism evidence="2 4">
    <name type="scientific">Pseudoalteromonas lipolytica</name>
    <dbReference type="NCBI Taxonomy" id="570156"/>
    <lineage>
        <taxon>Bacteria</taxon>
        <taxon>Pseudomonadati</taxon>
        <taxon>Pseudomonadota</taxon>
        <taxon>Gammaproteobacteria</taxon>
        <taxon>Alteromonadales</taxon>
        <taxon>Pseudoalteromonadaceae</taxon>
        <taxon>Pseudoalteromonas</taxon>
    </lineage>
</organism>
<dbReference type="SUPFAM" id="SSF51182">
    <property type="entry name" value="RmlC-like cupins"/>
    <property type="match status" value="1"/>
</dbReference>
<dbReference type="GO" id="GO:0051213">
    <property type="term" value="F:dioxygenase activity"/>
    <property type="evidence" value="ECO:0007669"/>
    <property type="project" value="UniProtKB-KW"/>
</dbReference>
<dbReference type="Proteomes" id="UP000050378">
    <property type="component" value="Unassembled WGS sequence"/>
</dbReference>
<dbReference type="Proteomes" id="UP001377972">
    <property type="component" value="Unassembled WGS sequence"/>
</dbReference>
<evidence type="ECO:0000313" key="3">
    <source>
        <dbReference type="EMBL" id="MEJ6497275.1"/>
    </source>
</evidence>
<protein>
    <submittedName>
        <fullName evidence="3">2,4'-dihydroxyacetophenone dioxygenase family protein</fullName>
    </submittedName>
    <submittedName>
        <fullName evidence="2">2,4-dihydroxyacetophenone dioxygenase</fullName>
    </submittedName>
</protein>
<dbReference type="InterPro" id="IPR014710">
    <property type="entry name" value="RmlC-like_jellyroll"/>
</dbReference>
<keyword evidence="5" id="KW-1185">Reference proteome</keyword>
<dbReference type="OrthoDB" id="564955at2"/>
<dbReference type="EMBL" id="LJTC01000011">
    <property type="protein sequence ID" value="KPM82436.1"/>
    <property type="molecule type" value="Genomic_DNA"/>
</dbReference>